<keyword evidence="2" id="KW-0378">Hydrolase</keyword>
<keyword evidence="1" id="KW-0479">Metal-binding</keyword>
<evidence type="ECO:0000256" key="3">
    <source>
        <dbReference type="SAM" id="MobiDB-lite"/>
    </source>
</evidence>
<dbReference type="InterPro" id="IPR000917">
    <property type="entry name" value="Sulfatase_N"/>
</dbReference>
<evidence type="ECO:0000313" key="5">
    <source>
        <dbReference type="EMBL" id="WLQ32832.1"/>
    </source>
</evidence>
<protein>
    <submittedName>
        <fullName evidence="5">Sulfatase-like hydrolase/transferase</fullName>
    </submittedName>
</protein>
<dbReference type="InterPro" id="IPR017850">
    <property type="entry name" value="Alkaline_phosphatase_core_sf"/>
</dbReference>
<keyword evidence="6" id="KW-1185">Reference proteome</keyword>
<evidence type="ECO:0000256" key="1">
    <source>
        <dbReference type="ARBA" id="ARBA00022723"/>
    </source>
</evidence>
<dbReference type="EMBL" id="CP120997">
    <property type="protein sequence ID" value="WLQ32832.1"/>
    <property type="molecule type" value="Genomic_DNA"/>
</dbReference>
<feature type="domain" description="Sulfatase N-terminal" evidence="4">
    <location>
        <begin position="11"/>
        <end position="363"/>
    </location>
</feature>
<dbReference type="Gene3D" id="3.40.720.10">
    <property type="entry name" value="Alkaline Phosphatase, subunit A"/>
    <property type="match status" value="1"/>
</dbReference>
<sequence length="507" mass="55418">MTDRTATPHRRNVLLIVADQLRADALGCYGALHARTPHLDALAARGTRFERHYSVTAPCGPARASLLTGVYQSIHRVVSNRTRADDTRPNLATALAPAGIASHVVGYTDTVAEGTSGDAETVPRGFNWHTRFNLNRAGLRSWLDQLASHGQLVPDDPMDVLLPAPGSRNLARYPAELSDTAFVADRTIACMTGLQDQPWLILATFLRPHPPWVAPFPYDRLHDPADMAAPLRAASPAEEGRRHPFLRHWVGRDVPDTAPADLTAEAIAAHRATYFGLVSEVDHHVGRILAALENLGRAHDTLVVVTADHGDTLGDHWSLGTGGFRETAYRVPLIVAAPDRRAAAAVTAPTESVDVAPTVLDWARAPALPWSSGHSLLPLLSDPAERTPWPRSEIVHEFDFRDPVDHIPERVMSLSPQECNLAVLRGPRFTYVHFPAQRPLLFDQLMDPGECRNLAELPQYGQVLADCARRLLDHRMRHVDQARTDLVATAAPATGNGPAPSPPRRVT</sequence>
<reference evidence="5 6" key="1">
    <citation type="submission" date="2023-03" db="EMBL/GenBank/DDBJ databases">
        <title>Isolation and description of six Streptomyces strains from soil environments, able to metabolize different microbial glucans.</title>
        <authorList>
            <person name="Widen T."/>
            <person name="Larsbrink J."/>
        </authorList>
    </citation>
    <scope>NUCLEOTIDE SEQUENCE [LARGE SCALE GENOMIC DNA]</scope>
    <source>
        <strain evidence="5 6">Mut1</strain>
    </source>
</reference>
<feature type="region of interest" description="Disordered" evidence="3">
    <location>
        <begin position="488"/>
        <end position="507"/>
    </location>
</feature>
<dbReference type="PANTHER" id="PTHR45953">
    <property type="entry name" value="IDURONATE 2-SULFATASE"/>
    <property type="match status" value="1"/>
</dbReference>
<dbReference type="SUPFAM" id="SSF53649">
    <property type="entry name" value="Alkaline phosphatase-like"/>
    <property type="match status" value="1"/>
</dbReference>
<organism evidence="5 6">
    <name type="scientific">Streptomyces castrisilvae</name>
    <dbReference type="NCBI Taxonomy" id="3033811"/>
    <lineage>
        <taxon>Bacteria</taxon>
        <taxon>Bacillati</taxon>
        <taxon>Actinomycetota</taxon>
        <taxon>Actinomycetes</taxon>
        <taxon>Kitasatosporales</taxon>
        <taxon>Streptomycetaceae</taxon>
        <taxon>Streptomyces</taxon>
    </lineage>
</organism>
<evidence type="ECO:0000259" key="4">
    <source>
        <dbReference type="Pfam" id="PF00884"/>
    </source>
</evidence>
<dbReference type="PANTHER" id="PTHR45953:SF1">
    <property type="entry name" value="IDURONATE 2-SULFATASE"/>
    <property type="match status" value="1"/>
</dbReference>
<dbReference type="RefSeq" id="WP_306052044.1">
    <property type="nucleotide sequence ID" value="NZ_CP120997.1"/>
</dbReference>
<proteinExistence type="predicted"/>
<evidence type="ECO:0000256" key="2">
    <source>
        <dbReference type="ARBA" id="ARBA00022801"/>
    </source>
</evidence>
<name>A0ABY9HFI6_9ACTN</name>
<gene>
    <name evidence="5" type="ORF">P8A18_04925</name>
</gene>
<accession>A0ABY9HFI6</accession>
<evidence type="ECO:0000313" key="6">
    <source>
        <dbReference type="Proteomes" id="UP001239522"/>
    </source>
</evidence>
<feature type="compositionally biased region" description="Low complexity" evidence="3">
    <location>
        <begin position="488"/>
        <end position="498"/>
    </location>
</feature>
<dbReference type="Pfam" id="PF00884">
    <property type="entry name" value="Sulfatase"/>
    <property type="match status" value="1"/>
</dbReference>
<dbReference type="Proteomes" id="UP001239522">
    <property type="component" value="Chromosome"/>
</dbReference>